<accession>A0A915B8W4</accession>
<protein>
    <submittedName>
        <fullName evidence="2">Transmembrane protein 199</fullName>
    </submittedName>
</protein>
<evidence type="ECO:0000313" key="2">
    <source>
        <dbReference type="WBParaSite" id="PgR030_g109_t02"/>
    </source>
</evidence>
<name>A0A915B8W4_PARUN</name>
<organism evidence="1 2">
    <name type="scientific">Parascaris univalens</name>
    <name type="common">Nematode worm</name>
    <dbReference type="NCBI Taxonomy" id="6257"/>
    <lineage>
        <taxon>Eukaryota</taxon>
        <taxon>Metazoa</taxon>
        <taxon>Ecdysozoa</taxon>
        <taxon>Nematoda</taxon>
        <taxon>Chromadorea</taxon>
        <taxon>Rhabditida</taxon>
        <taxon>Spirurina</taxon>
        <taxon>Ascaridomorpha</taxon>
        <taxon>Ascaridoidea</taxon>
        <taxon>Ascarididae</taxon>
        <taxon>Parascaris</taxon>
    </lineage>
</organism>
<evidence type="ECO:0000313" key="1">
    <source>
        <dbReference type="Proteomes" id="UP000887569"/>
    </source>
</evidence>
<dbReference type="WBParaSite" id="PgR030_g109_t02">
    <property type="protein sequence ID" value="PgR030_g109_t02"/>
    <property type="gene ID" value="PgR030_g109"/>
</dbReference>
<proteinExistence type="predicted"/>
<dbReference type="AlphaFoldDB" id="A0A915B8W4"/>
<reference evidence="2" key="1">
    <citation type="submission" date="2022-11" db="UniProtKB">
        <authorList>
            <consortium name="WormBaseParasite"/>
        </authorList>
    </citation>
    <scope>IDENTIFICATION</scope>
</reference>
<keyword evidence="1" id="KW-1185">Reference proteome</keyword>
<dbReference type="Proteomes" id="UP000887569">
    <property type="component" value="Unplaced"/>
</dbReference>
<sequence length="166" mass="19433">VLCLGNCRTMWEVTDENRRLLSSWAASCDDPKRHLLADSIVKNSSPAVDFDEVNRVLREFSADYPIYQFVDGLRPFRPKSEEKRDPAYEARIERLKREQEDRIYKQMTRSVDPNQQYGRVNLMQNFAELRKCGLQTGRRSLLPIRLSLLVAPLDSAFLVWGMRIRI</sequence>